<dbReference type="Gene3D" id="3.40.50.300">
    <property type="entry name" value="P-loop containing nucleotide triphosphate hydrolases"/>
    <property type="match status" value="1"/>
</dbReference>
<dbReference type="InterPro" id="IPR051396">
    <property type="entry name" value="Bact_Antivir_Def_Nuclease"/>
</dbReference>
<dbReference type="InterPro" id="IPR003959">
    <property type="entry name" value="ATPase_AAA_core"/>
</dbReference>
<organism evidence="3 4">
    <name type="scientific">Pantoea rwandensis</name>
    <dbReference type="NCBI Taxonomy" id="1076550"/>
    <lineage>
        <taxon>Bacteria</taxon>
        <taxon>Pseudomonadati</taxon>
        <taxon>Pseudomonadota</taxon>
        <taxon>Gammaproteobacteria</taxon>
        <taxon>Enterobacterales</taxon>
        <taxon>Erwiniaceae</taxon>
        <taxon>Pantoea</taxon>
    </lineage>
</organism>
<dbReference type="SUPFAM" id="SSF52540">
    <property type="entry name" value="P-loop containing nucleoside triphosphate hydrolases"/>
    <property type="match status" value="1"/>
</dbReference>
<name>A0A1X1D2C3_9GAMM</name>
<dbReference type="InterPro" id="IPR027417">
    <property type="entry name" value="P-loop_NTPase"/>
</dbReference>
<reference evidence="3 4" key="1">
    <citation type="journal article" date="2017" name="Antonie Van Leeuwenhoek">
        <title>Phylogenomic resolution of the bacterial genus Pantoea and its relationship with Erwinia and Tatumella.</title>
        <authorList>
            <person name="Palmer M."/>
            <person name="Steenkamp E.T."/>
            <person name="Coetzee M.P."/>
            <person name="Chan W.Y."/>
            <person name="van Zyl E."/>
            <person name="De Maayer P."/>
            <person name="Coutinho T.A."/>
            <person name="Blom J."/>
            <person name="Smits T.H."/>
            <person name="Duffy B."/>
            <person name="Venter S.N."/>
        </authorList>
    </citation>
    <scope>NUCLEOTIDE SEQUENCE [LARGE SCALE GENOMIC DNA]</scope>
    <source>
        <strain evidence="3 4">LMG 26275</strain>
    </source>
</reference>
<dbReference type="AlphaFoldDB" id="A0A1X1D2C3"/>
<accession>A0A1X1D2C3</accession>
<dbReference type="Pfam" id="PF13476">
    <property type="entry name" value="AAA_23"/>
    <property type="match status" value="1"/>
</dbReference>
<dbReference type="GO" id="GO:0016887">
    <property type="term" value="F:ATP hydrolysis activity"/>
    <property type="evidence" value="ECO:0007669"/>
    <property type="project" value="InterPro"/>
</dbReference>
<dbReference type="InterPro" id="IPR038729">
    <property type="entry name" value="Rad50/SbcC_AAA"/>
</dbReference>
<protein>
    <submittedName>
        <fullName evidence="3">Uncharacterized protein</fullName>
    </submittedName>
</protein>
<evidence type="ECO:0000313" key="3">
    <source>
        <dbReference type="EMBL" id="ORM70787.1"/>
    </source>
</evidence>
<dbReference type="PANTHER" id="PTHR43581">
    <property type="entry name" value="ATP/GTP PHOSPHATASE"/>
    <property type="match status" value="1"/>
</dbReference>
<dbReference type="CDD" id="cd00267">
    <property type="entry name" value="ABC_ATPase"/>
    <property type="match status" value="2"/>
</dbReference>
<feature type="domain" description="Rad50/SbcC-type AAA" evidence="2">
    <location>
        <begin position="9"/>
        <end position="99"/>
    </location>
</feature>
<proteinExistence type="predicted"/>
<evidence type="ECO:0000259" key="2">
    <source>
        <dbReference type="Pfam" id="PF13476"/>
    </source>
</evidence>
<evidence type="ECO:0000313" key="4">
    <source>
        <dbReference type="Proteomes" id="UP000193558"/>
    </source>
</evidence>
<dbReference type="Pfam" id="PF13304">
    <property type="entry name" value="AAA_21"/>
    <property type="match status" value="1"/>
</dbReference>
<dbReference type="EMBL" id="MLFR01000003">
    <property type="protein sequence ID" value="ORM70787.1"/>
    <property type="molecule type" value="Genomic_DNA"/>
</dbReference>
<feature type="domain" description="ATPase AAA-type core" evidence="1">
    <location>
        <begin position="254"/>
        <end position="335"/>
    </location>
</feature>
<dbReference type="RefSeq" id="WP_084933036.1">
    <property type="nucleotide sequence ID" value="NZ_MLFR01000003.1"/>
</dbReference>
<sequence length="447" mass="50629">MRQSHRIESLSLKGIGVFEHTHFDFPPPESAERDTEKAEIHIFTGPNGCGKSTVLYALAAIFDSRTLDPLIKNRFVSDSSCVGFNFASANGVYTLGEQREKDGEYALISSDGGLRYYGDGKFKTLTECYSCHYDKFARFNKNPFTFAAFAYSGSRSLQGQFRVNAIVDINDSPFDKALSFESTCRASLLAQWIANNITKAALSKLDNSAEEVKYYQFALHKIADFIFEICEISIEFKLHRNPLAVAFLLDGCEISFDSLPEGLKSIIHWVSDLALRLEDIPFIEEREIFSQPIILFLDEVDIHLHPKWQRRILPAIQKLLPNAQVFVSTHSPFVVGSLEDAWVYRLPDPQRHILRDASVPEEIVPTESGAGKSIQLILEEVFDVGERFDVETEKLLASFKLARNDYLQNPADDTALMSLADRLRARGEELEIIIEMELRQIARRLSK</sequence>
<dbReference type="PANTHER" id="PTHR43581:SF4">
    <property type="entry name" value="ATP_GTP PHOSPHATASE"/>
    <property type="match status" value="1"/>
</dbReference>
<dbReference type="GO" id="GO:0005524">
    <property type="term" value="F:ATP binding"/>
    <property type="evidence" value="ECO:0007669"/>
    <property type="project" value="InterPro"/>
</dbReference>
<evidence type="ECO:0000259" key="1">
    <source>
        <dbReference type="Pfam" id="PF13304"/>
    </source>
</evidence>
<comment type="caution">
    <text evidence="3">The sequence shown here is derived from an EMBL/GenBank/DDBJ whole genome shotgun (WGS) entry which is preliminary data.</text>
</comment>
<dbReference type="OrthoDB" id="3322489at2"/>
<dbReference type="Proteomes" id="UP000193558">
    <property type="component" value="Unassembled WGS sequence"/>
</dbReference>
<gene>
    <name evidence="3" type="ORF">HA51_05705</name>
</gene>